<dbReference type="EMBL" id="ALAN01000019">
    <property type="protein sequence ID" value="ETI70355.1"/>
    <property type="molecule type" value="Genomic_DNA"/>
</dbReference>
<dbReference type="AlphaFoldDB" id="A0AB94ITI8"/>
<dbReference type="Proteomes" id="UP000018877">
    <property type="component" value="Unassembled WGS sequence"/>
</dbReference>
<comment type="caution">
    <text evidence="1">The sequence shown here is derived from an EMBL/GenBank/DDBJ whole genome shotgun (WGS) entry which is preliminary data.</text>
</comment>
<dbReference type="InterPro" id="IPR029058">
    <property type="entry name" value="AB_hydrolase_fold"/>
</dbReference>
<keyword evidence="1" id="KW-0378">Hydrolase</keyword>
<evidence type="ECO:0000313" key="1">
    <source>
        <dbReference type="EMBL" id="ETI70355.1"/>
    </source>
</evidence>
<dbReference type="GO" id="GO:0016787">
    <property type="term" value="F:hydrolase activity"/>
    <property type="evidence" value="ECO:0007669"/>
    <property type="project" value="UniProtKB-KW"/>
</dbReference>
<name>A0AB94ITI8_9BACI</name>
<proteinExistence type="predicted"/>
<sequence>MQIGEVNRIYSMLIPIFEAWKRADARFAQTYCPWSLLSQKPPLPESYLLGAPEAVFHNPFGEGSFGREVLQEYVSTYYNPGRVHGICEEYRAAATIDVEHDREDKEASKKIECPMLHLWAEGGWLDTYYAKDGGPLGIWRQWAPKVQGQAIKGGHFFPEENPDDKAVLVKLFLSA</sequence>
<gene>
    <name evidence="1" type="ORF">BAVI_02824</name>
</gene>
<organism evidence="1 2">
    <name type="scientific">Neobacillus vireti LMG 21834</name>
    <dbReference type="NCBI Taxonomy" id="1131730"/>
    <lineage>
        <taxon>Bacteria</taxon>
        <taxon>Bacillati</taxon>
        <taxon>Bacillota</taxon>
        <taxon>Bacilli</taxon>
        <taxon>Bacillales</taxon>
        <taxon>Bacillaceae</taxon>
        <taxon>Neobacillus</taxon>
    </lineage>
</organism>
<dbReference type="SUPFAM" id="SSF53474">
    <property type="entry name" value="alpha/beta-Hydrolases"/>
    <property type="match status" value="1"/>
</dbReference>
<protein>
    <submittedName>
        <fullName evidence="1">Epoxide hydrolase</fullName>
    </submittedName>
</protein>
<accession>A0AB94ITI8</accession>
<evidence type="ECO:0000313" key="2">
    <source>
        <dbReference type="Proteomes" id="UP000018877"/>
    </source>
</evidence>
<dbReference type="RefSeq" id="WP_024026781.1">
    <property type="nucleotide sequence ID" value="NZ_ALAN01000019.1"/>
</dbReference>
<keyword evidence="2" id="KW-1185">Reference proteome</keyword>
<dbReference type="Gene3D" id="3.40.50.1820">
    <property type="entry name" value="alpha/beta hydrolase"/>
    <property type="match status" value="1"/>
</dbReference>
<reference evidence="1 2" key="1">
    <citation type="journal article" date="2014" name="Environ. Microbiol.">
        <title>The nitrate-ammonifying and nosZ-carrying bacterium Bacillus vireti is a potent source and sink for nitric and nitrous oxide under high nitrate conditions.</title>
        <authorList>
            <person name="Mania D."/>
            <person name="Heylen K."/>
            <person name="van Spanning R.J."/>
            <person name="Frostegard A."/>
        </authorList>
    </citation>
    <scope>NUCLEOTIDE SEQUENCE [LARGE SCALE GENOMIC DNA]</scope>
    <source>
        <strain evidence="1 2">LMG 21834</strain>
    </source>
</reference>